<name>A0ABU8JK55_DICCH</name>
<gene>
    <name evidence="1" type="ORF">WCU84_09190</name>
</gene>
<reference evidence="1 2" key="1">
    <citation type="submission" date="2024-03" db="EMBL/GenBank/DDBJ databases">
        <title>Analysis of soft rot Pectobacteriaceae population diversity in US potato growing regions between 2016 and 2022.</title>
        <authorList>
            <person name="Ma X."/>
            <person name="Zhang X."/>
            <person name="Stodghill P."/>
            <person name="Rioux R."/>
            <person name="Babler B."/>
            <person name="Shrestha S."/>
            <person name="Babler B."/>
            <person name="Rivedal H."/>
            <person name="Frost K."/>
            <person name="Hao J."/>
            <person name="Secor G."/>
            <person name="Swingle B."/>
        </authorList>
    </citation>
    <scope>NUCLEOTIDE SEQUENCE [LARGE SCALE GENOMIC DNA]</scope>
    <source>
        <strain evidence="1 2">SR64</strain>
    </source>
</reference>
<dbReference type="Proteomes" id="UP001359469">
    <property type="component" value="Unassembled WGS sequence"/>
</dbReference>
<accession>A0ABU8JK55</accession>
<comment type="caution">
    <text evidence="1">The sequence shown here is derived from an EMBL/GenBank/DDBJ whole genome shotgun (WGS) entry which is preliminary data.</text>
</comment>
<evidence type="ECO:0000313" key="2">
    <source>
        <dbReference type="Proteomes" id="UP001359469"/>
    </source>
</evidence>
<proteinExistence type="predicted"/>
<evidence type="ECO:0000313" key="1">
    <source>
        <dbReference type="EMBL" id="MEI7063829.1"/>
    </source>
</evidence>
<protein>
    <submittedName>
        <fullName evidence="1">Uncharacterized protein</fullName>
    </submittedName>
</protein>
<organism evidence="1 2">
    <name type="scientific">Dickeya chrysanthemi</name>
    <name type="common">Pectobacterium chrysanthemi</name>
    <name type="synonym">Erwinia chrysanthemi</name>
    <dbReference type="NCBI Taxonomy" id="556"/>
    <lineage>
        <taxon>Bacteria</taxon>
        <taxon>Pseudomonadati</taxon>
        <taxon>Pseudomonadota</taxon>
        <taxon>Gammaproteobacteria</taxon>
        <taxon>Enterobacterales</taxon>
        <taxon>Pectobacteriaceae</taxon>
        <taxon>Dickeya</taxon>
    </lineage>
</organism>
<dbReference type="RefSeq" id="WP_161624085.1">
    <property type="nucleotide sequence ID" value="NZ_CP161827.1"/>
</dbReference>
<dbReference type="EMBL" id="JBBBOO010000005">
    <property type="protein sequence ID" value="MEI7063829.1"/>
    <property type="molecule type" value="Genomic_DNA"/>
</dbReference>
<keyword evidence="2" id="KW-1185">Reference proteome</keyword>
<sequence>MSLRPLERHLAGAVTDTLPGIVPKPKPLSKIGFWDNRKEKMAQSAT</sequence>